<sequence>MPKKGSQSVSELLCTEIKETPSQTGGPYVHIGLLPQQANIEVFEHSFDNQLVKQHTQGQRIRIEGQVFDGLGLPLRDVLLEIWQADANGVYPSQADTQGKTADAHFQGRKGSTQAPHIAVALFARGINIAKTKEQALAQAKIIASNPDADLAEFRIDLLNFASDTKQVIALGHELKQILGAKPMIATIRTHNEGGQLTISDADYDKIYQAYLRQPFMDMLDVEMFRDQQVVKNTVKLAHEKKVLIVMSNHDFKKTPDEAEIVQRLLKQDQLGADILKIAVMPQSKQDVFTLMNATLKVSQQSKKPLLTMSMGKLGTISRIATANMGGSFSFGMIAVSGLAMAESYVVDRYQDDHEKGSLRWAIEQANSKPSEASEILIQAVGQAPYAIKVNSPLPEIKAPVQGLKLARVRLKGSSEPMFVPQLYRVLCYVTSTGNNLIQNNRIMHNYGGAGVMLTGDDGKGNPTATTTNNNKVLNNYFQDNGDGLELTRGAAFNLVANNHFISTAANPEPSQGIEILWGNDNAVIGNKFENYSDGLQINWGKRNYIAYNELTNNSNGFNLTGDGNIFDSNKVHGNRVGVAIRSEKDANARITLTKNQIWNNGKDIKRCEAGGSCNMRTLSVHVVMV</sequence>
<dbReference type="SUPFAM" id="SSF51126">
    <property type="entry name" value="Pectin lyase-like"/>
    <property type="match status" value="1"/>
</dbReference>
<dbReference type="Gene3D" id="3.20.20.70">
    <property type="entry name" value="Aldolase class I"/>
    <property type="match status" value="1"/>
</dbReference>
<evidence type="ECO:0000313" key="6">
    <source>
        <dbReference type="EMBL" id="CAD7637290.1"/>
    </source>
</evidence>
<evidence type="ECO:0000256" key="1">
    <source>
        <dbReference type="ARBA" id="ARBA00001864"/>
    </source>
</evidence>
<dbReference type="EMBL" id="CAJPVJ010000069">
    <property type="protein sequence ID" value="CAG2160151.1"/>
    <property type="molecule type" value="Genomic_DNA"/>
</dbReference>
<dbReference type="GO" id="GO:0046279">
    <property type="term" value="P:3,4-dihydroxybenzoate biosynthetic process"/>
    <property type="evidence" value="ECO:0007669"/>
    <property type="project" value="UniProtKB-ARBA"/>
</dbReference>
<dbReference type="PROSITE" id="PS01028">
    <property type="entry name" value="DEHYDROQUINASE_I"/>
    <property type="match status" value="1"/>
</dbReference>
<reference evidence="6" key="1">
    <citation type="submission" date="2020-11" db="EMBL/GenBank/DDBJ databases">
        <authorList>
            <person name="Tran Van P."/>
        </authorList>
    </citation>
    <scope>NUCLEOTIDE SEQUENCE</scope>
</reference>
<organism evidence="6">
    <name type="scientific">Oppiella nova</name>
    <dbReference type="NCBI Taxonomy" id="334625"/>
    <lineage>
        <taxon>Eukaryota</taxon>
        <taxon>Metazoa</taxon>
        <taxon>Ecdysozoa</taxon>
        <taxon>Arthropoda</taxon>
        <taxon>Chelicerata</taxon>
        <taxon>Arachnida</taxon>
        <taxon>Acari</taxon>
        <taxon>Acariformes</taxon>
        <taxon>Sarcoptiformes</taxon>
        <taxon>Oribatida</taxon>
        <taxon>Brachypylina</taxon>
        <taxon>Oppioidea</taxon>
        <taxon>Oppiidae</taxon>
        <taxon>Oppiella</taxon>
    </lineage>
</organism>
<dbReference type="GO" id="GO:0016702">
    <property type="term" value="F:oxidoreductase activity, acting on single donors with incorporation of molecular oxygen, incorporation of two atoms of oxygen"/>
    <property type="evidence" value="ECO:0007669"/>
    <property type="project" value="InterPro"/>
</dbReference>
<protein>
    <recommendedName>
        <fullName evidence="2">3-dehydroquinate dehydratase</fullName>
        <ecNumber evidence="2">4.2.1.10</ecNumber>
    </recommendedName>
</protein>
<feature type="domain" description="Intradiol ring-cleavage dioxygenases" evidence="5">
    <location>
        <begin position="63"/>
        <end position="91"/>
    </location>
</feature>
<dbReference type="InterPro" id="IPR013785">
    <property type="entry name" value="Aldolase_TIM"/>
</dbReference>
<dbReference type="InterPro" id="IPR007742">
    <property type="entry name" value="NosD_dom"/>
</dbReference>
<dbReference type="SUPFAM" id="SSF51569">
    <property type="entry name" value="Aldolase"/>
    <property type="match status" value="1"/>
</dbReference>
<name>A0A7R9L9M7_9ACAR</name>
<dbReference type="PANTHER" id="PTHR43699">
    <property type="entry name" value="3-DEHYDROQUINATE DEHYDRATASE"/>
    <property type="match status" value="1"/>
</dbReference>
<dbReference type="InterPro" id="IPR018508">
    <property type="entry name" value="3-dehydroquinate_DH_AS"/>
</dbReference>
<dbReference type="SUPFAM" id="SSF49482">
    <property type="entry name" value="Aromatic compound dioxygenase"/>
    <property type="match status" value="1"/>
</dbReference>
<dbReference type="Gene3D" id="2.60.130.10">
    <property type="entry name" value="Aromatic compound dioxygenase"/>
    <property type="match status" value="1"/>
</dbReference>
<dbReference type="Proteomes" id="UP000728032">
    <property type="component" value="Unassembled WGS sequence"/>
</dbReference>
<dbReference type="SMART" id="SM00710">
    <property type="entry name" value="PbH1"/>
    <property type="match status" value="6"/>
</dbReference>
<dbReference type="Pfam" id="PF00775">
    <property type="entry name" value="Dioxygenase_C"/>
    <property type="match status" value="1"/>
</dbReference>
<evidence type="ECO:0000259" key="5">
    <source>
        <dbReference type="PROSITE" id="PS00083"/>
    </source>
</evidence>
<evidence type="ECO:0000256" key="3">
    <source>
        <dbReference type="ARBA" id="ARBA00023239"/>
    </source>
</evidence>
<dbReference type="NCBIfam" id="TIGR01093">
    <property type="entry name" value="aroD"/>
    <property type="match status" value="1"/>
</dbReference>
<evidence type="ECO:0000313" key="7">
    <source>
        <dbReference type="Proteomes" id="UP000728032"/>
    </source>
</evidence>
<dbReference type="FunFam" id="3.20.20.70:FF:000047">
    <property type="entry name" value="3-dehydroquinate dehydratase"/>
    <property type="match status" value="1"/>
</dbReference>
<dbReference type="PANTHER" id="PTHR43699:SF1">
    <property type="entry name" value="3-DEHYDROQUINATE DEHYDRATASE"/>
    <property type="match status" value="1"/>
</dbReference>
<accession>A0A7R9L9M7</accession>
<dbReference type="EC" id="4.2.1.10" evidence="2"/>
<dbReference type="InterPro" id="IPR001381">
    <property type="entry name" value="DHquinase_I"/>
</dbReference>
<dbReference type="Gene3D" id="2.160.20.10">
    <property type="entry name" value="Single-stranded right-handed beta-helix, Pectin lyase-like"/>
    <property type="match status" value="1"/>
</dbReference>
<dbReference type="InterPro" id="IPR006626">
    <property type="entry name" value="PbH1"/>
</dbReference>
<dbReference type="InterPro" id="IPR000627">
    <property type="entry name" value="Intradiol_dOase_C"/>
</dbReference>
<dbReference type="InterPro" id="IPR011050">
    <property type="entry name" value="Pectin_lyase_fold/virulence"/>
</dbReference>
<dbReference type="InterPro" id="IPR015889">
    <property type="entry name" value="Intradiol_dOase_core"/>
</dbReference>
<dbReference type="EMBL" id="OC914894">
    <property type="protein sequence ID" value="CAD7637290.1"/>
    <property type="molecule type" value="Genomic_DNA"/>
</dbReference>
<dbReference type="AlphaFoldDB" id="A0A7R9L9M7"/>
<proteinExistence type="inferred from homology"/>
<dbReference type="InterPro" id="IPR012334">
    <property type="entry name" value="Pectin_lyas_fold"/>
</dbReference>
<keyword evidence="3" id="KW-0456">Lyase</keyword>
<dbReference type="Pfam" id="PF05048">
    <property type="entry name" value="NosD"/>
    <property type="match status" value="1"/>
</dbReference>
<evidence type="ECO:0000256" key="2">
    <source>
        <dbReference type="ARBA" id="ARBA00012060"/>
    </source>
</evidence>
<keyword evidence="4" id="KW-0704">Schiff base</keyword>
<dbReference type="CDD" id="cd00502">
    <property type="entry name" value="DHQase_I"/>
    <property type="match status" value="1"/>
</dbReference>
<evidence type="ECO:0000256" key="4">
    <source>
        <dbReference type="ARBA" id="ARBA00023270"/>
    </source>
</evidence>
<dbReference type="GO" id="GO:0003855">
    <property type="term" value="F:3-dehydroquinate dehydratase activity"/>
    <property type="evidence" value="ECO:0007669"/>
    <property type="project" value="UniProtKB-EC"/>
</dbReference>
<dbReference type="InterPro" id="IPR050146">
    <property type="entry name" value="Type-I_3-dehydroquinase"/>
</dbReference>
<gene>
    <name evidence="6" type="ORF">ONB1V03_LOCUS731</name>
</gene>
<dbReference type="Pfam" id="PF01487">
    <property type="entry name" value="DHquinase_I"/>
    <property type="match status" value="1"/>
</dbReference>
<dbReference type="PROSITE" id="PS00083">
    <property type="entry name" value="INTRADIOL_DIOXYGENAS"/>
    <property type="match status" value="1"/>
</dbReference>
<dbReference type="GO" id="GO:0008199">
    <property type="term" value="F:ferric iron binding"/>
    <property type="evidence" value="ECO:0007669"/>
    <property type="project" value="InterPro"/>
</dbReference>
<keyword evidence="7" id="KW-1185">Reference proteome</keyword>
<dbReference type="OrthoDB" id="204377at2759"/>
<comment type="catalytic activity">
    <reaction evidence="1">
        <text>3-dehydroquinate = 3-dehydroshikimate + H2O</text>
        <dbReference type="Rhea" id="RHEA:21096"/>
        <dbReference type="ChEBI" id="CHEBI:15377"/>
        <dbReference type="ChEBI" id="CHEBI:16630"/>
        <dbReference type="ChEBI" id="CHEBI:32364"/>
        <dbReference type="EC" id="4.2.1.10"/>
    </reaction>
</comment>
<dbReference type="HAMAP" id="MF_00214">
    <property type="entry name" value="AroD"/>
    <property type="match status" value="1"/>
</dbReference>